<protein>
    <recommendedName>
        <fullName evidence="5">4Fe-4S ferredoxin-type domain-containing protein</fullName>
    </recommendedName>
</protein>
<evidence type="ECO:0000256" key="2">
    <source>
        <dbReference type="ARBA" id="ARBA00023004"/>
    </source>
</evidence>
<keyword evidence="2" id="KW-0408">Iron</keyword>
<feature type="domain" description="4Fe-4S ferredoxin-type" evidence="5">
    <location>
        <begin position="390"/>
        <end position="419"/>
    </location>
</feature>
<organism evidence="6 7">
    <name type="scientific">Adlercreutzia caecimuris</name>
    <dbReference type="NCBI Taxonomy" id="671266"/>
    <lineage>
        <taxon>Bacteria</taxon>
        <taxon>Bacillati</taxon>
        <taxon>Actinomycetota</taxon>
        <taxon>Coriobacteriia</taxon>
        <taxon>Eggerthellales</taxon>
        <taxon>Eggerthellaceae</taxon>
        <taxon>Adlercreutzia</taxon>
    </lineage>
</organism>
<dbReference type="EMBL" id="SSTJ01000023">
    <property type="protein sequence ID" value="THG34783.1"/>
    <property type="molecule type" value="Genomic_DNA"/>
</dbReference>
<sequence>MNKEELEALNDEIMPNGVCRRDFLKGVAAVGMGAFPLAMLLAGCNSNQGASADGTPEADALAGTGTPEAAQEGLSSSFGNWVDPSKSDSLMEQVMAETEEVSDAICPDGTVIPAVFVKLRNRINRIGQGIGSIPDETGYQMIMYLWSEEDAENYLKMPLHRMFTTGDYKALTGWDEEKCQQILDDQADRNLIWRTNRGGLPHYALIPYINGFWEFNELKAYYSGIEGAVTEFDIQGIRGMDPNGESGSTFPLFRTYPISVDVVAEDELQPYQDWRALIKRNKNITVSPCQCRTQWDALGVPHPDEHPHRTCLSLGDMAEYFMETGIGEQITQEEAIEIVEDIIDKGMVVESICAKNADIICCCHSESCGNLMAWRGQNGAGDQRKYFSAYTLNYDGDACIKCGKCIERCPMHSITFGDDGLCAMDDACVRCGQCVPVCPAEARILSATEGYPDLPEDYVDCNRYFAKDRVARGQLVDFTGGELAAAPAPEA</sequence>
<feature type="domain" description="4Fe-4S ferredoxin-type" evidence="5">
    <location>
        <begin position="420"/>
        <end position="448"/>
    </location>
</feature>
<evidence type="ECO:0000256" key="1">
    <source>
        <dbReference type="ARBA" id="ARBA00022723"/>
    </source>
</evidence>
<name>A0A4S4FVK4_9ACTN</name>
<dbReference type="Proteomes" id="UP000308978">
    <property type="component" value="Unassembled WGS sequence"/>
</dbReference>
<dbReference type="PROSITE" id="PS51318">
    <property type="entry name" value="TAT"/>
    <property type="match status" value="1"/>
</dbReference>
<evidence type="ECO:0000256" key="3">
    <source>
        <dbReference type="ARBA" id="ARBA00023014"/>
    </source>
</evidence>
<evidence type="ECO:0000259" key="5">
    <source>
        <dbReference type="PROSITE" id="PS51379"/>
    </source>
</evidence>
<feature type="region of interest" description="Disordered" evidence="4">
    <location>
        <begin position="48"/>
        <end position="82"/>
    </location>
</feature>
<accession>A0A4S4FVK4</accession>
<gene>
    <name evidence="6" type="ORF">E5986_11255</name>
</gene>
<dbReference type="InterPro" id="IPR017896">
    <property type="entry name" value="4Fe4S_Fe-S-bd"/>
</dbReference>
<dbReference type="Pfam" id="PF12838">
    <property type="entry name" value="Fer4_7"/>
    <property type="match status" value="1"/>
</dbReference>
<proteinExistence type="predicted"/>
<evidence type="ECO:0000313" key="7">
    <source>
        <dbReference type="Proteomes" id="UP000308978"/>
    </source>
</evidence>
<dbReference type="AlphaFoldDB" id="A0A4S4FVK4"/>
<dbReference type="PROSITE" id="PS51379">
    <property type="entry name" value="4FE4S_FER_2"/>
    <property type="match status" value="2"/>
</dbReference>
<reference evidence="6 7" key="1">
    <citation type="submission" date="2019-04" db="EMBL/GenBank/DDBJ databases">
        <title>Microbes associate with the intestines of laboratory mice.</title>
        <authorList>
            <person name="Navarre W."/>
            <person name="Wong E."/>
            <person name="Huang K.C."/>
            <person name="Tropini C."/>
            <person name="Ng K."/>
            <person name="Yu B."/>
        </authorList>
    </citation>
    <scope>NUCLEOTIDE SEQUENCE [LARGE SCALE GENOMIC DNA]</scope>
    <source>
        <strain evidence="6 7">NM80_B27</strain>
    </source>
</reference>
<evidence type="ECO:0000256" key="4">
    <source>
        <dbReference type="SAM" id="MobiDB-lite"/>
    </source>
</evidence>
<keyword evidence="1" id="KW-0479">Metal-binding</keyword>
<dbReference type="RefSeq" id="WP_136436035.1">
    <property type="nucleotide sequence ID" value="NZ_SSTJ01000023.1"/>
</dbReference>
<dbReference type="GO" id="GO:0046872">
    <property type="term" value="F:metal ion binding"/>
    <property type="evidence" value="ECO:0007669"/>
    <property type="project" value="UniProtKB-KW"/>
</dbReference>
<dbReference type="InterPro" id="IPR017900">
    <property type="entry name" value="4Fe4S_Fe_S_CS"/>
</dbReference>
<dbReference type="GO" id="GO:0051536">
    <property type="term" value="F:iron-sulfur cluster binding"/>
    <property type="evidence" value="ECO:0007669"/>
    <property type="project" value="UniProtKB-KW"/>
</dbReference>
<evidence type="ECO:0000313" key="6">
    <source>
        <dbReference type="EMBL" id="THG34783.1"/>
    </source>
</evidence>
<keyword evidence="3" id="KW-0411">Iron-sulfur</keyword>
<dbReference type="Gene3D" id="3.30.70.20">
    <property type="match status" value="1"/>
</dbReference>
<dbReference type="InterPro" id="IPR006311">
    <property type="entry name" value="TAT_signal"/>
</dbReference>
<comment type="caution">
    <text evidence="6">The sequence shown here is derived from an EMBL/GenBank/DDBJ whole genome shotgun (WGS) entry which is preliminary data.</text>
</comment>
<dbReference type="PROSITE" id="PS00198">
    <property type="entry name" value="4FE4S_FER_1"/>
    <property type="match status" value="2"/>
</dbReference>
<dbReference type="SUPFAM" id="SSF54862">
    <property type="entry name" value="4Fe-4S ferredoxins"/>
    <property type="match status" value="1"/>
</dbReference>